<proteinExistence type="predicted"/>
<keyword evidence="1" id="KW-0472">Membrane</keyword>
<organism evidence="2 3">
    <name type="scientific">Brevibacillus centrosporus</name>
    <dbReference type="NCBI Taxonomy" id="54910"/>
    <lineage>
        <taxon>Bacteria</taxon>
        <taxon>Bacillati</taxon>
        <taxon>Bacillota</taxon>
        <taxon>Bacilli</taxon>
        <taxon>Bacillales</taxon>
        <taxon>Paenibacillaceae</taxon>
        <taxon>Brevibacillus</taxon>
    </lineage>
</organism>
<feature type="transmembrane region" description="Helical" evidence="1">
    <location>
        <begin position="196"/>
        <end position="216"/>
    </location>
</feature>
<feature type="transmembrane region" description="Helical" evidence="1">
    <location>
        <begin position="6"/>
        <end position="23"/>
    </location>
</feature>
<accession>A0A1I3VVJ5</accession>
<name>A0A1I3VVJ5_9BACL</name>
<gene>
    <name evidence="2" type="ORF">SAMN05518846_107166</name>
</gene>
<evidence type="ECO:0000256" key="1">
    <source>
        <dbReference type="SAM" id="Phobius"/>
    </source>
</evidence>
<feature type="transmembrane region" description="Helical" evidence="1">
    <location>
        <begin position="156"/>
        <end position="176"/>
    </location>
</feature>
<keyword evidence="1" id="KW-1133">Transmembrane helix</keyword>
<evidence type="ECO:0000313" key="2">
    <source>
        <dbReference type="EMBL" id="SFJ98286.1"/>
    </source>
</evidence>
<feature type="transmembrane region" description="Helical" evidence="1">
    <location>
        <begin position="121"/>
        <end position="144"/>
    </location>
</feature>
<feature type="transmembrane region" description="Helical" evidence="1">
    <location>
        <begin position="250"/>
        <end position="268"/>
    </location>
</feature>
<protein>
    <submittedName>
        <fullName evidence="2">Uncharacterized protein</fullName>
    </submittedName>
</protein>
<dbReference type="Proteomes" id="UP000198915">
    <property type="component" value="Unassembled WGS sequence"/>
</dbReference>
<feature type="transmembrane region" description="Helical" evidence="1">
    <location>
        <begin position="71"/>
        <end position="91"/>
    </location>
</feature>
<reference evidence="3" key="1">
    <citation type="submission" date="2016-10" db="EMBL/GenBank/DDBJ databases">
        <authorList>
            <person name="Varghese N."/>
            <person name="Submissions S."/>
        </authorList>
    </citation>
    <scope>NUCLEOTIDE SEQUENCE [LARGE SCALE GENOMIC DNA]</scope>
    <source>
        <strain evidence="3">OK042</strain>
    </source>
</reference>
<dbReference type="RefSeq" id="WP_092268721.1">
    <property type="nucleotide sequence ID" value="NZ_BJOE01000021.1"/>
</dbReference>
<feature type="transmembrane region" description="Helical" evidence="1">
    <location>
        <begin position="30"/>
        <end position="51"/>
    </location>
</feature>
<feature type="transmembrane region" description="Helical" evidence="1">
    <location>
        <begin position="96"/>
        <end position="115"/>
    </location>
</feature>
<dbReference type="EMBL" id="FORT01000007">
    <property type="protein sequence ID" value="SFJ98286.1"/>
    <property type="molecule type" value="Genomic_DNA"/>
</dbReference>
<keyword evidence="1" id="KW-0812">Transmembrane</keyword>
<keyword evidence="3" id="KW-1185">Reference proteome</keyword>
<sequence length="277" mass="31976">MPKFFWYGSLVVAALLILGYTLWKTRDLRLLVLHFCLAGLIDPLEYVILILLPSYQYYSGVMGNPWIDNMLGSFASNDFIVPSVAVAAAAFKLRFIWLLCLSILFMGIEWLFLSLQAYMHYWWTTIYTGIGILLFFWIAQWLWWSVRDGKVTKPLLFVYTFFAYLFLYGSSHFIQGHFMDVHELQVGWFSDPTRDHIAVGELLEASTALIAAFSFFLKVPGKVGFMAILLSFDFLLLASSTIQIDDAWEFIFYVLLQLVWILVVHAIVRYGTRSKAC</sequence>
<dbReference type="AlphaFoldDB" id="A0A1I3VVJ5"/>
<feature type="transmembrane region" description="Helical" evidence="1">
    <location>
        <begin position="223"/>
        <end position="244"/>
    </location>
</feature>
<evidence type="ECO:0000313" key="3">
    <source>
        <dbReference type="Proteomes" id="UP000198915"/>
    </source>
</evidence>
<dbReference type="STRING" id="1884381.SAMN05518846_107166"/>